<feature type="compositionally biased region" description="Basic and acidic residues" evidence="1">
    <location>
        <begin position="61"/>
        <end position="82"/>
    </location>
</feature>
<dbReference type="EMBL" id="JAUIZM010000010">
    <property type="protein sequence ID" value="KAK1359351.1"/>
    <property type="molecule type" value="Genomic_DNA"/>
</dbReference>
<reference evidence="2" key="1">
    <citation type="submission" date="2023-02" db="EMBL/GenBank/DDBJ databases">
        <title>Genome of toxic invasive species Heracleum sosnowskyi carries increased number of genes despite the absence of recent whole-genome duplications.</title>
        <authorList>
            <person name="Schelkunov M."/>
            <person name="Shtratnikova V."/>
            <person name="Makarenko M."/>
            <person name="Klepikova A."/>
            <person name="Omelchenko D."/>
            <person name="Novikova G."/>
            <person name="Obukhova E."/>
            <person name="Bogdanov V."/>
            <person name="Penin A."/>
            <person name="Logacheva M."/>
        </authorList>
    </citation>
    <scope>NUCLEOTIDE SEQUENCE</scope>
    <source>
        <strain evidence="2">Hsosn_3</strain>
        <tissue evidence="2">Leaf</tissue>
    </source>
</reference>
<organism evidence="2 3">
    <name type="scientific">Heracleum sosnowskyi</name>
    <dbReference type="NCBI Taxonomy" id="360622"/>
    <lineage>
        <taxon>Eukaryota</taxon>
        <taxon>Viridiplantae</taxon>
        <taxon>Streptophyta</taxon>
        <taxon>Embryophyta</taxon>
        <taxon>Tracheophyta</taxon>
        <taxon>Spermatophyta</taxon>
        <taxon>Magnoliopsida</taxon>
        <taxon>eudicotyledons</taxon>
        <taxon>Gunneridae</taxon>
        <taxon>Pentapetalae</taxon>
        <taxon>asterids</taxon>
        <taxon>campanulids</taxon>
        <taxon>Apiales</taxon>
        <taxon>Apiaceae</taxon>
        <taxon>Apioideae</taxon>
        <taxon>apioid superclade</taxon>
        <taxon>Tordylieae</taxon>
        <taxon>Tordyliinae</taxon>
        <taxon>Heracleum</taxon>
    </lineage>
</organism>
<evidence type="ECO:0000313" key="2">
    <source>
        <dbReference type="EMBL" id="KAK1359351.1"/>
    </source>
</evidence>
<reference evidence="2" key="2">
    <citation type="submission" date="2023-05" db="EMBL/GenBank/DDBJ databases">
        <authorList>
            <person name="Schelkunov M.I."/>
        </authorList>
    </citation>
    <scope>NUCLEOTIDE SEQUENCE</scope>
    <source>
        <strain evidence="2">Hsosn_3</strain>
        <tissue evidence="2">Leaf</tissue>
    </source>
</reference>
<sequence length="218" mass="24275">MGAGISRPWNVTSCGAFRRTNSDGQDPSNYKRIMVVDGNHDNASSDSRSPTQGQKNCSLLPKKDVVSSSLPKKDVVKGEKKTTSPIKININNNYQKEDEEIERISDYDGPMFMKSPSFSDFVRPIDLLDDGVKKGGKKGGEMRENKTEEAQGPDIVCTGEVCYKREVKKNEMPVENKGGSGKEKKIYKIFSQHHKPSTVSCGVKSLFYHQPKNTKQPN</sequence>
<feature type="compositionally biased region" description="Polar residues" evidence="1">
    <location>
        <begin position="41"/>
        <end position="57"/>
    </location>
</feature>
<name>A0AAD8H4B5_9APIA</name>
<protein>
    <submittedName>
        <fullName evidence="2">Uncharacterized protein</fullName>
    </submittedName>
</protein>
<keyword evidence="3" id="KW-1185">Reference proteome</keyword>
<evidence type="ECO:0000256" key="1">
    <source>
        <dbReference type="SAM" id="MobiDB-lite"/>
    </source>
</evidence>
<comment type="caution">
    <text evidence="2">The sequence shown here is derived from an EMBL/GenBank/DDBJ whole genome shotgun (WGS) entry which is preliminary data.</text>
</comment>
<dbReference type="Proteomes" id="UP001237642">
    <property type="component" value="Unassembled WGS sequence"/>
</dbReference>
<feature type="region of interest" description="Disordered" evidence="1">
    <location>
        <begin position="1"/>
        <end position="82"/>
    </location>
</feature>
<dbReference type="AlphaFoldDB" id="A0AAD8H4B5"/>
<accession>A0AAD8H4B5</accession>
<gene>
    <name evidence="2" type="ORF">POM88_043825</name>
</gene>
<evidence type="ECO:0000313" key="3">
    <source>
        <dbReference type="Proteomes" id="UP001237642"/>
    </source>
</evidence>
<proteinExistence type="predicted"/>